<proteinExistence type="predicted"/>
<name>A0A4Y7T6I3_COPMI</name>
<dbReference type="Proteomes" id="UP000298030">
    <property type="component" value="Unassembled WGS sequence"/>
</dbReference>
<dbReference type="EMBL" id="QPFP01000026">
    <property type="protein sequence ID" value="TEB29735.1"/>
    <property type="molecule type" value="Genomic_DNA"/>
</dbReference>
<reference evidence="1 2" key="1">
    <citation type="journal article" date="2019" name="Nat. Ecol. Evol.">
        <title>Megaphylogeny resolves global patterns of mushroom evolution.</title>
        <authorList>
            <person name="Varga T."/>
            <person name="Krizsan K."/>
            <person name="Foldi C."/>
            <person name="Dima B."/>
            <person name="Sanchez-Garcia M."/>
            <person name="Sanchez-Ramirez S."/>
            <person name="Szollosi G.J."/>
            <person name="Szarkandi J.G."/>
            <person name="Papp V."/>
            <person name="Albert L."/>
            <person name="Andreopoulos W."/>
            <person name="Angelini C."/>
            <person name="Antonin V."/>
            <person name="Barry K.W."/>
            <person name="Bougher N.L."/>
            <person name="Buchanan P."/>
            <person name="Buyck B."/>
            <person name="Bense V."/>
            <person name="Catcheside P."/>
            <person name="Chovatia M."/>
            <person name="Cooper J."/>
            <person name="Damon W."/>
            <person name="Desjardin D."/>
            <person name="Finy P."/>
            <person name="Geml J."/>
            <person name="Haridas S."/>
            <person name="Hughes K."/>
            <person name="Justo A."/>
            <person name="Karasinski D."/>
            <person name="Kautmanova I."/>
            <person name="Kiss B."/>
            <person name="Kocsube S."/>
            <person name="Kotiranta H."/>
            <person name="LaButti K.M."/>
            <person name="Lechner B.E."/>
            <person name="Liimatainen K."/>
            <person name="Lipzen A."/>
            <person name="Lukacs Z."/>
            <person name="Mihaltcheva S."/>
            <person name="Morgado L.N."/>
            <person name="Niskanen T."/>
            <person name="Noordeloos M.E."/>
            <person name="Ohm R.A."/>
            <person name="Ortiz-Santana B."/>
            <person name="Ovrebo C."/>
            <person name="Racz N."/>
            <person name="Riley R."/>
            <person name="Savchenko A."/>
            <person name="Shiryaev A."/>
            <person name="Soop K."/>
            <person name="Spirin V."/>
            <person name="Szebenyi C."/>
            <person name="Tomsovsky M."/>
            <person name="Tulloss R.E."/>
            <person name="Uehling J."/>
            <person name="Grigoriev I.V."/>
            <person name="Vagvolgyi C."/>
            <person name="Papp T."/>
            <person name="Martin F.M."/>
            <person name="Miettinen O."/>
            <person name="Hibbett D.S."/>
            <person name="Nagy L.G."/>
        </authorList>
    </citation>
    <scope>NUCLEOTIDE SEQUENCE [LARGE SCALE GENOMIC DNA]</scope>
    <source>
        <strain evidence="1 2">FP101781</strain>
    </source>
</reference>
<evidence type="ECO:0000313" key="1">
    <source>
        <dbReference type="EMBL" id="TEB29735.1"/>
    </source>
</evidence>
<keyword evidence="2" id="KW-1185">Reference proteome</keyword>
<evidence type="ECO:0000313" key="2">
    <source>
        <dbReference type="Proteomes" id="UP000298030"/>
    </source>
</evidence>
<gene>
    <name evidence="1" type="ORF">FA13DRAFT_1631768</name>
</gene>
<sequence length="289" mass="32766">MKTDALVHHGRHFGRTVQLFSNFNNLLREGILQEERMQAHDLDIDELQDQERKDHEVFIKLIRISPFLIDRLFSPDRTNEDILYSADALTRGASGARADDLKTMKSAVIDWITPEGGVIIPPLLRNVKTGRGFYHESTRAYLCPTDFDWSDPTVKAGLRSGQLVMTGLHWSKFLYKGLQVNPANAWDGLFRSKIMVLAYKHVFISPSAASGESRATRAGNAQIHGMGSVTPASLAYVATLLRFSLSHWNIFNRNDKQADSERFYGSILEFLEDPQEDTEVADLLRWWNG</sequence>
<dbReference type="InterPro" id="IPR046521">
    <property type="entry name" value="DUF6698"/>
</dbReference>
<protein>
    <submittedName>
        <fullName evidence="1">Uncharacterized protein</fullName>
    </submittedName>
</protein>
<dbReference type="Pfam" id="PF20414">
    <property type="entry name" value="DUF6698"/>
    <property type="match status" value="1"/>
</dbReference>
<dbReference type="OrthoDB" id="3220614at2759"/>
<comment type="caution">
    <text evidence="1">The sequence shown here is derived from an EMBL/GenBank/DDBJ whole genome shotgun (WGS) entry which is preliminary data.</text>
</comment>
<organism evidence="1 2">
    <name type="scientific">Coprinellus micaceus</name>
    <name type="common">Glistening ink-cap mushroom</name>
    <name type="synonym">Coprinus micaceus</name>
    <dbReference type="NCBI Taxonomy" id="71717"/>
    <lineage>
        <taxon>Eukaryota</taxon>
        <taxon>Fungi</taxon>
        <taxon>Dikarya</taxon>
        <taxon>Basidiomycota</taxon>
        <taxon>Agaricomycotina</taxon>
        <taxon>Agaricomycetes</taxon>
        <taxon>Agaricomycetidae</taxon>
        <taxon>Agaricales</taxon>
        <taxon>Agaricineae</taxon>
        <taxon>Psathyrellaceae</taxon>
        <taxon>Coprinellus</taxon>
    </lineage>
</organism>
<accession>A0A4Y7T6I3</accession>
<dbReference type="AlphaFoldDB" id="A0A4Y7T6I3"/>